<dbReference type="Pfam" id="PF00248">
    <property type="entry name" value="Aldo_ket_red"/>
    <property type="match status" value="1"/>
</dbReference>
<dbReference type="CDD" id="cd19075">
    <property type="entry name" value="AKR_AKR7A1-5"/>
    <property type="match status" value="1"/>
</dbReference>
<dbReference type="EMBL" id="WUBL01000020">
    <property type="protein sequence ID" value="KAF2970690.1"/>
    <property type="molecule type" value="Genomic_DNA"/>
</dbReference>
<evidence type="ECO:0000259" key="2">
    <source>
        <dbReference type="Pfam" id="PF00248"/>
    </source>
</evidence>
<name>A0A7C8MSZ0_9PEZI</name>
<gene>
    <name evidence="3" type="ORF">GQX73_g2912</name>
</gene>
<comment type="caution">
    <text evidence="3">The sequence shown here is derived from an EMBL/GenBank/DDBJ whole genome shotgun (WGS) entry which is preliminary data.</text>
</comment>
<dbReference type="GO" id="GO:0016491">
    <property type="term" value="F:oxidoreductase activity"/>
    <property type="evidence" value="ECO:0007669"/>
    <property type="project" value="UniProtKB-KW"/>
</dbReference>
<evidence type="ECO:0000313" key="4">
    <source>
        <dbReference type="Proteomes" id="UP000481858"/>
    </source>
</evidence>
<keyword evidence="4" id="KW-1185">Reference proteome</keyword>
<dbReference type="OrthoDB" id="2310150at2759"/>
<dbReference type="InParanoid" id="A0A7C8MSZ0"/>
<evidence type="ECO:0000313" key="3">
    <source>
        <dbReference type="EMBL" id="KAF2970690.1"/>
    </source>
</evidence>
<organism evidence="3 4">
    <name type="scientific">Xylaria multiplex</name>
    <dbReference type="NCBI Taxonomy" id="323545"/>
    <lineage>
        <taxon>Eukaryota</taxon>
        <taxon>Fungi</taxon>
        <taxon>Dikarya</taxon>
        <taxon>Ascomycota</taxon>
        <taxon>Pezizomycotina</taxon>
        <taxon>Sordariomycetes</taxon>
        <taxon>Xylariomycetidae</taxon>
        <taxon>Xylariales</taxon>
        <taxon>Xylariaceae</taxon>
        <taxon>Xylaria</taxon>
    </lineage>
</organism>
<dbReference type="InterPro" id="IPR036812">
    <property type="entry name" value="NAD(P)_OxRdtase_dom_sf"/>
</dbReference>
<dbReference type="PANTHER" id="PTHR43364:SF4">
    <property type="entry name" value="NAD(P)-LINKED OXIDOREDUCTASE SUPERFAMILY PROTEIN"/>
    <property type="match status" value="1"/>
</dbReference>
<dbReference type="AlphaFoldDB" id="A0A7C8MSZ0"/>
<feature type="domain" description="NADP-dependent oxidoreductase" evidence="2">
    <location>
        <begin position="5"/>
        <end position="311"/>
    </location>
</feature>
<dbReference type="SUPFAM" id="SSF51430">
    <property type="entry name" value="NAD(P)-linked oxidoreductase"/>
    <property type="match status" value="1"/>
</dbReference>
<evidence type="ECO:0000256" key="1">
    <source>
        <dbReference type="ARBA" id="ARBA00023002"/>
    </source>
</evidence>
<proteinExistence type="predicted"/>
<dbReference type="Proteomes" id="UP000481858">
    <property type="component" value="Unassembled WGS sequence"/>
</dbReference>
<dbReference type="PANTHER" id="PTHR43364">
    <property type="entry name" value="NADH-SPECIFIC METHYLGLYOXAL REDUCTASE-RELATED"/>
    <property type="match status" value="1"/>
</dbReference>
<protein>
    <recommendedName>
        <fullName evidence="2">NADP-dependent oxidoreductase domain-containing protein</fullName>
    </recommendedName>
</protein>
<keyword evidence="1" id="KW-0560">Oxidoreductase</keyword>
<dbReference type="Gene3D" id="3.20.20.100">
    <property type="entry name" value="NADP-dependent oxidoreductase domain"/>
    <property type="match status" value="1"/>
</dbReference>
<reference evidence="3 4" key="1">
    <citation type="submission" date="2019-12" db="EMBL/GenBank/DDBJ databases">
        <title>Draft genome sequence of the ascomycete Xylaria multiplex DSM 110363.</title>
        <authorList>
            <person name="Buettner E."/>
            <person name="Kellner H."/>
        </authorList>
    </citation>
    <scope>NUCLEOTIDE SEQUENCE [LARGE SCALE GENOMIC DNA]</scope>
    <source>
        <strain evidence="3 4">DSM 110363</strain>
    </source>
</reference>
<dbReference type="InterPro" id="IPR050523">
    <property type="entry name" value="AKR_Detox_Biosynth"/>
</dbReference>
<accession>A0A7C8MSZ0</accession>
<sequence>MAPQIIFGTAGLGMDKTAFQDASSVTHLLRTLQDLGISRLDTGARYPPLSPGRSEQLLGEARELSRDFIVDTKVYTDTKKDGSGDLTLEAISKSADGSLQRLQRPEGVNVLYIHRADPATPLEEQIQGFAEQIEKGHCKAWGVSNVRPEVLEKMLQLCEQNGWPKPSYYQGTYNVISRGMETKLWPILQAHNVKFVAFWAMAAGFLTGNFVNGKHAGTRMGDDNPLGKQMQTMYKSQDMLDAVKNFDTQTRALGLTPLEVSVRWIFHHSKLMDDDCVLLGASKIEQIVENVAFIQKGPLPDDVLPLVEELWDSVQETRSEVI</sequence>
<dbReference type="InterPro" id="IPR023210">
    <property type="entry name" value="NADP_OxRdtase_dom"/>
</dbReference>